<dbReference type="RefSeq" id="WP_076601616.1">
    <property type="nucleotide sequence ID" value="NZ_FTMD01000004.1"/>
</dbReference>
<dbReference type="InterPro" id="IPR017896">
    <property type="entry name" value="4Fe4S_Fe-S-bd"/>
</dbReference>
<evidence type="ECO:0000256" key="6">
    <source>
        <dbReference type="ARBA" id="ARBA00023004"/>
    </source>
</evidence>
<evidence type="ECO:0000313" key="10">
    <source>
        <dbReference type="Proteomes" id="UP000186819"/>
    </source>
</evidence>
<evidence type="ECO:0000256" key="4">
    <source>
        <dbReference type="ARBA" id="ARBA00022723"/>
    </source>
</evidence>
<dbReference type="EMBL" id="FTMD01000004">
    <property type="protein sequence ID" value="SIQ46798.1"/>
    <property type="molecule type" value="Genomic_DNA"/>
</dbReference>
<dbReference type="Gene3D" id="3.30.70.20">
    <property type="match status" value="1"/>
</dbReference>
<keyword evidence="6" id="KW-0408">Iron</keyword>
<dbReference type="PROSITE" id="PS00198">
    <property type="entry name" value="4FE4S_FER_1"/>
    <property type="match status" value="1"/>
</dbReference>
<evidence type="ECO:0000256" key="5">
    <source>
        <dbReference type="ARBA" id="ARBA00022982"/>
    </source>
</evidence>
<keyword evidence="3" id="KW-0004">4Fe-4S</keyword>
<protein>
    <submittedName>
        <fullName evidence="9">4Fe-4S dicluster domain-containing protein</fullName>
    </submittedName>
</protein>
<dbReference type="InterPro" id="IPR017900">
    <property type="entry name" value="4Fe4S_Fe_S_CS"/>
</dbReference>
<dbReference type="GO" id="GO:0051539">
    <property type="term" value="F:4 iron, 4 sulfur cluster binding"/>
    <property type="evidence" value="ECO:0007669"/>
    <property type="project" value="UniProtKB-KW"/>
</dbReference>
<dbReference type="STRING" id="34027.SAMN05421829_104280"/>
<gene>
    <name evidence="9" type="ORF">SAMN05421829_104280</name>
</gene>
<keyword evidence="5" id="KW-0249">Electron transport</keyword>
<keyword evidence="2" id="KW-0813">Transport</keyword>
<dbReference type="Pfam" id="PF13237">
    <property type="entry name" value="Fer4_10"/>
    <property type="match status" value="1"/>
</dbReference>
<evidence type="ECO:0000256" key="1">
    <source>
        <dbReference type="ARBA" id="ARBA00001966"/>
    </source>
</evidence>
<evidence type="ECO:0000313" key="9">
    <source>
        <dbReference type="EMBL" id="SIQ46798.1"/>
    </source>
</evidence>
<dbReference type="GO" id="GO:0046872">
    <property type="term" value="F:metal ion binding"/>
    <property type="evidence" value="ECO:0007669"/>
    <property type="project" value="UniProtKB-KW"/>
</dbReference>
<dbReference type="AlphaFoldDB" id="A0A1N6T083"/>
<accession>A0A1N6T083</accession>
<keyword evidence="10" id="KW-1185">Reference proteome</keyword>
<sequence length="65" mass="6731">MAMKIIADECTACGDCKPACPTKSITEKGGVFHITADTCTECDGDADSPQCLAVCPAGENCIVYL</sequence>
<dbReference type="Proteomes" id="UP000186819">
    <property type="component" value="Unassembled WGS sequence"/>
</dbReference>
<keyword evidence="4" id="KW-0479">Metal-binding</keyword>
<evidence type="ECO:0000259" key="8">
    <source>
        <dbReference type="PROSITE" id="PS51379"/>
    </source>
</evidence>
<feature type="domain" description="4Fe-4S ferredoxin-type" evidence="8">
    <location>
        <begin position="1"/>
        <end position="30"/>
    </location>
</feature>
<dbReference type="FunFam" id="3.30.70.20:FF:000045">
    <property type="entry name" value="Ferredoxin, 4Fe-4S"/>
    <property type="match status" value="1"/>
</dbReference>
<keyword evidence="7" id="KW-0411">Iron-sulfur</keyword>
<dbReference type="SUPFAM" id="SSF54862">
    <property type="entry name" value="4Fe-4S ferredoxins"/>
    <property type="match status" value="1"/>
</dbReference>
<comment type="cofactor">
    <cofactor evidence="1">
        <name>[4Fe-4S] cluster</name>
        <dbReference type="ChEBI" id="CHEBI:49883"/>
    </cofactor>
</comment>
<evidence type="ECO:0000256" key="3">
    <source>
        <dbReference type="ARBA" id="ARBA00022485"/>
    </source>
</evidence>
<organism evidence="9 10">
    <name type="scientific">Aromatoleum tolulyticum</name>
    <dbReference type="NCBI Taxonomy" id="34027"/>
    <lineage>
        <taxon>Bacteria</taxon>
        <taxon>Pseudomonadati</taxon>
        <taxon>Pseudomonadota</taxon>
        <taxon>Betaproteobacteria</taxon>
        <taxon>Rhodocyclales</taxon>
        <taxon>Rhodocyclaceae</taxon>
        <taxon>Aromatoleum</taxon>
    </lineage>
</organism>
<name>A0A1N6T083_9RHOO</name>
<reference evidence="10" key="1">
    <citation type="submission" date="2017-01" db="EMBL/GenBank/DDBJ databases">
        <authorList>
            <person name="Varghese N."/>
            <person name="Submissions S."/>
        </authorList>
    </citation>
    <scope>NUCLEOTIDE SEQUENCE [LARGE SCALE GENOMIC DNA]</scope>
    <source>
        <strain evidence="10">ATCC 51758</strain>
    </source>
</reference>
<dbReference type="OrthoDB" id="9803397at2"/>
<dbReference type="PROSITE" id="PS51379">
    <property type="entry name" value="4FE4S_FER_2"/>
    <property type="match status" value="1"/>
</dbReference>
<evidence type="ECO:0000256" key="2">
    <source>
        <dbReference type="ARBA" id="ARBA00022448"/>
    </source>
</evidence>
<proteinExistence type="predicted"/>
<evidence type="ECO:0000256" key="7">
    <source>
        <dbReference type="ARBA" id="ARBA00023014"/>
    </source>
</evidence>